<protein>
    <recommendedName>
        <fullName evidence="4">Glycine amidinotransferase</fullName>
        <ecNumber evidence="4">2.1.4.1</ecNumber>
    </recommendedName>
    <alternativeName>
        <fullName evidence="4">L-arginine:glycine amidinotransferase</fullName>
    </alternativeName>
</protein>
<comment type="function">
    <text evidence="4">Catalyzes the biosynthesis of guanidinoacetate, the immediate precursor of creatine. Creatine plays a vital role in energy metabolism in muscle tissues. May play a role in embryonic and central nervous system development.</text>
</comment>
<evidence type="ECO:0000256" key="3">
    <source>
        <dbReference type="ARBA" id="ARBA00022679"/>
    </source>
</evidence>
<dbReference type="Proteomes" id="UP000728185">
    <property type="component" value="Unassembled WGS sequence"/>
</dbReference>
<dbReference type="UniPathway" id="UPA00104">
    <property type="reaction ID" value="UER00579"/>
</dbReference>
<feature type="region of interest" description="Disordered" evidence="5">
    <location>
        <begin position="1"/>
        <end position="20"/>
    </location>
</feature>
<evidence type="ECO:0000313" key="6">
    <source>
        <dbReference type="EMBL" id="KAA0193373.1"/>
    </source>
</evidence>
<keyword evidence="4" id="KW-0472">Membrane</keyword>
<dbReference type="PANTHER" id="PTHR10488">
    <property type="entry name" value="GLYCINE AMIDINOTRANSFERASE, MITOCHONDRIAL"/>
    <property type="match status" value="1"/>
</dbReference>
<dbReference type="Gene3D" id="3.75.10.10">
    <property type="entry name" value="L-arginine/glycine Amidinotransferase, Chain A"/>
    <property type="match status" value="1"/>
</dbReference>
<comment type="pathway">
    <text evidence="1 4">Amine and polyamine biosynthesis; creatine biosynthesis; creatine from L-arginine and glycine: step 1/2.</text>
</comment>
<dbReference type="GO" id="GO:0006601">
    <property type="term" value="P:creatine biosynthetic process"/>
    <property type="evidence" value="ECO:0007669"/>
    <property type="project" value="UniProtKB-UniRule"/>
</dbReference>
<dbReference type="OrthoDB" id="10264242at2759"/>
<accession>A0A8E0VKH7</accession>
<dbReference type="AlphaFoldDB" id="A0A8E0VKH7"/>
<evidence type="ECO:0000256" key="4">
    <source>
        <dbReference type="RuleBase" id="RU367092"/>
    </source>
</evidence>
<dbReference type="GO" id="GO:0005743">
    <property type="term" value="C:mitochondrial inner membrane"/>
    <property type="evidence" value="ECO:0007669"/>
    <property type="project" value="UniProtKB-SubCell"/>
</dbReference>
<sequence>MCTTGSNNATGGEKKSVSPVNSWNEWDPLEEIIVGIPEYATVPRLLPEVQVCVAKANWEFFDRNAGKYWADVIPREHWDLLCKQIAEFVRVLELEGVKVVRPEPVDHGKSYSILGFQSQGFYSAMPRDFLLVVGDELIEATMTWRSRYFEYLSYRPLILDYWKRGAKWTVAPKPTDFEKLINKVTNLAGIEWVRRHLEPRGIRVHQLTFDDPRPMHIDATFGLVKPGVALQNPDRPCHQTETLKSAGWDVINVPQPLISKDHPLWLGSNWLSMNVLMLDPNRVMVEKEEVGIQEMYRKIGVTPIPVTIRYANSIGGGFHCWTSDVRRRGGLECYFDWTRSGFPKTSK</sequence>
<evidence type="ECO:0000256" key="1">
    <source>
        <dbReference type="ARBA" id="ARBA00004858"/>
    </source>
</evidence>
<dbReference type="GO" id="GO:0005758">
    <property type="term" value="C:mitochondrial intermembrane space"/>
    <property type="evidence" value="ECO:0007669"/>
    <property type="project" value="TreeGrafter"/>
</dbReference>
<evidence type="ECO:0000256" key="2">
    <source>
        <dbReference type="ARBA" id="ARBA00006943"/>
    </source>
</evidence>
<evidence type="ECO:0000313" key="7">
    <source>
        <dbReference type="Proteomes" id="UP000728185"/>
    </source>
</evidence>
<comment type="subcellular location">
    <subcellularLocation>
        <location evidence="4">Mitochondrion inner membrane</location>
    </subcellularLocation>
</comment>
<dbReference type="InterPro" id="IPR033195">
    <property type="entry name" value="AmidinoTrfase"/>
</dbReference>
<gene>
    <name evidence="6" type="ORF">FBUS_07248</name>
</gene>
<dbReference type="EMBL" id="LUCM01005074">
    <property type="protein sequence ID" value="KAA0193373.1"/>
    <property type="molecule type" value="Genomic_DNA"/>
</dbReference>
<keyword evidence="3 4" id="KW-0808">Transferase</keyword>
<dbReference type="GO" id="GO:0015068">
    <property type="term" value="F:glycine amidinotransferase activity"/>
    <property type="evidence" value="ECO:0007669"/>
    <property type="project" value="UniProtKB-UniRule"/>
</dbReference>
<reference evidence="6" key="1">
    <citation type="submission" date="2019-05" db="EMBL/GenBank/DDBJ databases">
        <title>Annotation for the trematode Fasciolopsis buski.</title>
        <authorList>
            <person name="Choi Y.-J."/>
        </authorList>
    </citation>
    <scope>NUCLEOTIDE SEQUENCE</scope>
    <source>
        <strain evidence="6">HT</strain>
        <tissue evidence="6">Whole worm</tissue>
    </source>
</reference>
<comment type="subunit">
    <text evidence="4">Homodimer.</text>
</comment>
<name>A0A8E0VKH7_9TREM</name>
<proteinExistence type="inferred from homology"/>
<comment type="catalytic activity">
    <reaction evidence="4">
        <text>L-arginine + glycine = guanidinoacetate + L-ornithine</text>
        <dbReference type="Rhea" id="RHEA:13201"/>
        <dbReference type="ChEBI" id="CHEBI:32682"/>
        <dbReference type="ChEBI" id="CHEBI:46911"/>
        <dbReference type="ChEBI" id="CHEBI:57305"/>
        <dbReference type="ChEBI" id="CHEBI:57742"/>
        <dbReference type="EC" id="2.1.4.1"/>
    </reaction>
</comment>
<keyword evidence="4" id="KW-0496">Mitochondrion</keyword>
<dbReference type="SUPFAM" id="SSF55909">
    <property type="entry name" value="Pentein"/>
    <property type="match status" value="1"/>
</dbReference>
<comment type="similarity">
    <text evidence="2 4">Belongs to the amidinotransferase family.</text>
</comment>
<keyword evidence="4" id="KW-0999">Mitochondrion inner membrane</keyword>
<dbReference type="EC" id="2.1.4.1" evidence="4"/>
<keyword evidence="7" id="KW-1185">Reference proteome</keyword>
<evidence type="ECO:0000256" key="5">
    <source>
        <dbReference type="SAM" id="MobiDB-lite"/>
    </source>
</evidence>
<dbReference type="PANTHER" id="PTHR10488:SF1">
    <property type="entry name" value="GLYCINE AMIDINOTRANSFERASE, MITOCHONDRIAL"/>
    <property type="match status" value="1"/>
</dbReference>
<organism evidence="6 7">
    <name type="scientific">Fasciolopsis buskii</name>
    <dbReference type="NCBI Taxonomy" id="27845"/>
    <lineage>
        <taxon>Eukaryota</taxon>
        <taxon>Metazoa</taxon>
        <taxon>Spiralia</taxon>
        <taxon>Lophotrochozoa</taxon>
        <taxon>Platyhelminthes</taxon>
        <taxon>Trematoda</taxon>
        <taxon>Digenea</taxon>
        <taxon>Plagiorchiida</taxon>
        <taxon>Echinostomata</taxon>
        <taxon>Echinostomatoidea</taxon>
        <taxon>Fasciolidae</taxon>
        <taxon>Fasciolopsis</taxon>
    </lineage>
</organism>
<comment type="caution">
    <text evidence="6">The sequence shown here is derived from an EMBL/GenBank/DDBJ whole genome shotgun (WGS) entry which is preliminary data.</text>
</comment>
<feature type="compositionally biased region" description="Polar residues" evidence="5">
    <location>
        <begin position="1"/>
        <end position="10"/>
    </location>
</feature>